<name>A0A9N9DDU0_9GLOM</name>
<proteinExistence type="predicted"/>
<dbReference type="EMBL" id="CAJVPL010003653">
    <property type="protein sequence ID" value="CAG8636288.1"/>
    <property type="molecule type" value="Genomic_DNA"/>
</dbReference>
<evidence type="ECO:0000313" key="1">
    <source>
        <dbReference type="EMBL" id="CAG8636288.1"/>
    </source>
</evidence>
<comment type="caution">
    <text evidence="1">The sequence shown here is derived from an EMBL/GenBank/DDBJ whole genome shotgun (WGS) entry which is preliminary data.</text>
</comment>
<reference evidence="1" key="1">
    <citation type="submission" date="2021-06" db="EMBL/GenBank/DDBJ databases">
        <authorList>
            <person name="Kallberg Y."/>
            <person name="Tangrot J."/>
            <person name="Rosling A."/>
        </authorList>
    </citation>
    <scope>NUCLEOTIDE SEQUENCE</scope>
    <source>
        <strain evidence="1">MT106</strain>
    </source>
</reference>
<gene>
    <name evidence="1" type="ORF">AGERDE_LOCUS10757</name>
</gene>
<protein>
    <submittedName>
        <fullName evidence="1">9867_t:CDS:1</fullName>
    </submittedName>
</protein>
<keyword evidence="2" id="KW-1185">Reference proteome</keyword>
<dbReference type="AlphaFoldDB" id="A0A9N9DDU0"/>
<sequence>MLNNGNILLNIRQVKFARKSSAHNWFAVQFTEPEFNSDGKPITETIAEIEPSGLAQSRSQLQVLTIKKRLDNTQDIVPSGCFSSNMAEFKAN</sequence>
<accession>A0A9N9DDU0</accession>
<dbReference type="Proteomes" id="UP000789831">
    <property type="component" value="Unassembled WGS sequence"/>
</dbReference>
<organism evidence="1 2">
    <name type="scientific">Ambispora gerdemannii</name>
    <dbReference type="NCBI Taxonomy" id="144530"/>
    <lineage>
        <taxon>Eukaryota</taxon>
        <taxon>Fungi</taxon>
        <taxon>Fungi incertae sedis</taxon>
        <taxon>Mucoromycota</taxon>
        <taxon>Glomeromycotina</taxon>
        <taxon>Glomeromycetes</taxon>
        <taxon>Archaeosporales</taxon>
        <taxon>Ambisporaceae</taxon>
        <taxon>Ambispora</taxon>
    </lineage>
</organism>
<evidence type="ECO:0000313" key="2">
    <source>
        <dbReference type="Proteomes" id="UP000789831"/>
    </source>
</evidence>